<gene>
    <name evidence="3" type="ORF">ENV88_08150</name>
</gene>
<dbReference type="InterPro" id="IPR045851">
    <property type="entry name" value="AMP-bd_C_sf"/>
</dbReference>
<evidence type="ECO:0000259" key="2">
    <source>
        <dbReference type="Pfam" id="PF13193"/>
    </source>
</evidence>
<comment type="caution">
    <text evidence="3">The sequence shown here is derived from an EMBL/GenBank/DDBJ whole genome shotgun (WGS) entry which is preliminary data.</text>
</comment>
<name>A0A7C3WUZ8_THEPE</name>
<dbReference type="GO" id="GO:0003987">
    <property type="term" value="F:acetate-CoA ligase activity"/>
    <property type="evidence" value="ECO:0007669"/>
    <property type="project" value="TreeGrafter"/>
</dbReference>
<dbReference type="AlphaFoldDB" id="A0A7C3WUZ8"/>
<dbReference type="Pfam" id="PF13193">
    <property type="entry name" value="AMP-binding_C"/>
    <property type="match status" value="1"/>
</dbReference>
<proteinExistence type="predicted"/>
<dbReference type="SUPFAM" id="SSF56801">
    <property type="entry name" value="Acetyl-CoA synthetase-like"/>
    <property type="match status" value="1"/>
</dbReference>
<accession>A0A7C3WUZ8</accession>
<reference evidence="3" key="1">
    <citation type="journal article" date="2020" name="mSystems">
        <title>Genome- and Community-Level Interaction Insights into Carbon Utilization and Element Cycling Functions of Hydrothermarchaeota in Hydrothermal Sediment.</title>
        <authorList>
            <person name="Zhou Z."/>
            <person name="Liu Y."/>
            <person name="Xu W."/>
            <person name="Pan J."/>
            <person name="Luo Z.H."/>
            <person name="Li M."/>
        </authorList>
    </citation>
    <scope>NUCLEOTIDE SEQUENCE [LARGE SCALE GENOMIC DNA]</scope>
    <source>
        <strain evidence="3">SpSt-8</strain>
    </source>
</reference>
<dbReference type="GO" id="GO:0006085">
    <property type="term" value="P:acetyl-CoA biosynthetic process"/>
    <property type="evidence" value="ECO:0007669"/>
    <property type="project" value="TreeGrafter"/>
</dbReference>
<dbReference type="InterPro" id="IPR025110">
    <property type="entry name" value="AMP-bd_C"/>
</dbReference>
<evidence type="ECO:0000313" key="3">
    <source>
        <dbReference type="EMBL" id="HGB25965.1"/>
    </source>
</evidence>
<feature type="region of interest" description="Disordered" evidence="1">
    <location>
        <begin position="109"/>
        <end position="158"/>
    </location>
</feature>
<evidence type="ECO:0000256" key="1">
    <source>
        <dbReference type="SAM" id="MobiDB-lite"/>
    </source>
</evidence>
<organism evidence="3">
    <name type="scientific">Thermofilum pendens</name>
    <dbReference type="NCBI Taxonomy" id="2269"/>
    <lineage>
        <taxon>Archaea</taxon>
        <taxon>Thermoproteota</taxon>
        <taxon>Thermoprotei</taxon>
        <taxon>Thermofilales</taxon>
        <taxon>Thermofilaceae</taxon>
        <taxon>Thermofilum</taxon>
    </lineage>
</organism>
<protein>
    <recommendedName>
        <fullName evidence="2">AMP-binding enzyme C-terminal domain-containing protein</fullName>
    </recommendedName>
</protein>
<feature type="domain" description="AMP-binding enzyme C-terminal" evidence="2">
    <location>
        <begin position="1"/>
        <end position="50"/>
    </location>
</feature>
<dbReference type="EMBL" id="DTIB01000141">
    <property type="protein sequence ID" value="HGB25965.1"/>
    <property type="molecule type" value="Genomic_DNA"/>
</dbReference>
<dbReference type="PANTHER" id="PTHR24095:SF232">
    <property type="entry name" value="ACETYL-COENZYME A SYNTHETASE"/>
    <property type="match status" value="1"/>
</dbReference>
<feature type="compositionally biased region" description="Low complexity" evidence="1">
    <location>
        <begin position="113"/>
        <end position="123"/>
    </location>
</feature>
<dbReference type="Gene3D" id="3.30.300.30">
    <property type="match status" value="1"/>
</dbReference>
<sequence length="158" mass="17746">MAFVVLKKGYEPSSELREELRKHVRASIGPVVEPSTVFFVSKVPKTRSGKIMRRLLRALALNSPLGDVSMLEDETSAEEARKVFEEFKSEVWRSVKQFVRKPLVVPPSITLKSSPRSSSPRSSQWLAATAGASRALSRRGTSSGRWLAAQTPQHRWER</sequence>
<dbReference type="PANTHER" id="PTHR24095">
    <property type="entry name" value="ACETYL-COENZYME A SYNTHETASE"/>
    <property type="match status" value="1"/>
</dbReference>